<evidence type="ECO:0000313" key="1">
    <source>
        <dbReference type="EMBL" id="UJO19270.1"/>
    </source>
</evidence>
<keyword evidence="2" id="KW-1185">Reference proteome</keyword>
<protein>
    <submittedName>
        <fullName evidence="1">Uncharacterized protein</fullName>
    </submittedName>
</protein>
<proteinExistence type="predicted"/>
<name>A0A9Q8UR25_PASFU</name>
<gene>
    <name evidence="1" type="ORF">CLAFUR5_07088</name>
</gene>
<dbReference type="EMBL" id="CP090168">
    <property type="protein sequence ID" value="UJO19270.1"/>
    <property type="molecule type" value="Genomic_DNA"/>
</dbReference>
<dbReference type="RefSeq" id="XP_047763636.1">
    <property type="nucleotide sequence ID" value="XM_047906236.1"/>
</dbReference>
<dbReference type="KEGG" id="ffu:CLAFUR5_07088"/>
<accession>A0A9Q8UR25</accession>
<sequence length="173" mass="19768">MGKPNMLAPTPESVALAAQVFAIPELMEHNLLTLAKIVSNDPRYRGFPIYGIDADYRLEPATTFARCHMVNRDFHVTICGSSKLLRVTECASDHDGRDSYTNALGWLFQQQLKLKFRDLKEHEVSHDPTSRLGPNMPRYKIRSIGNRDVKTWHNLRDFGSRRAMRRRVGVVSS</sequence>
<evidence type="ECO:0000313" key="2">
    <source>
        <dbReference type="Proteomes" id="UP000756132"/>
    </source>
</evidence>
<dbReference type="Proteomes" id="UP000756132">
    <property type="component" value="Chromosome 6"/>
</dbReference>
<reference evidence="1" key="2">
    <citation type="journal article" date="2022" name="Microb. Genom.">
        <title>A chromosome-scale genome assembly of the tomato pathogen Cladosporium fulvum reveals a compartmentalized genome architecture and the presence of a dispensable chromosome.</title>
        <authorList>
            <person name="Zaccaron A.Z."/>
            <person name="Chen L.H."/>
            <person name="Samaras A."/>
            <person name="Stergiopoulos I."/>
        </authorList>
    </citation>
    <scope>NUCLEOTIDE SEQUENCE</scope>
    <source>
        <strain evidence="1">Race5_Kim</strain>
    </source>
</reference>
<dbReference type="AlphaFoldDB" id="A0A9Q8UR25"/>
<dbReference type="GeneID" id="71986966"/>
<organism evidence="1 2">
    <name type="scientific">Passalora fulva</name>
    <name type="common">Tomato leaf mold</name>
    <name type="synonym">Cladosporium fulvum</name>
    <dbReference type="NCBI Taxonomy" id="5499"/>
    <lineage>
        <taxon>Eukaryota</taxon>
        <taxon>Fungi</taxon>
        <taxon>Dikarya</taxon>
        <taxon>Ascomycota</taxon>
        <taxon>Pezizomycotina</taxon>
        <taxon>Dothideomycetes</taxon>
        <taxon>Dothideomycetidae</taxon>
        <taxon>Mycosphaerellales</taxon>
        <taxon>Mycosphaerellaceae</taxon>
        <taxon>Fulvia</taxon>
    </lineage>
</organism>
<reference evidence="1" key="1">
    <citation type="submission" date="2021-12" db="EMBL/GenBank/DDBJ databases">
        <authorList>
            <person name="Zaccaron A."/>
            <person name="Stergiopoulos I."/>
        </authorList>
    </citation>
    <scope>NUCLEOTIDE SEQUENCE</scope>
    <source>
        <strain evidence="1">Race5_Kim</strain>
    </source>
</reference>